<dbReference type="PANTHER" id="PTHR44688:SF16">
    <property type="entry name" value="DNA-BINDING TRANSCRIPTIONAL ACTIVATOR DEVR_DOSR"/>
    <property type="match status" value="1"/>
</dbReference>
<feature type="domain" description="HTH luxR-type" evidence="5">
    <location>
        <begin position="150"/>
        <end position="215"/>
    </location>
</feature>
<evidence type="ECO:0000256" key="2">
    <source>
        <dbReference type="ARBA" id="ARBA00023125"/>
    </source>
</evidence>
<dbReference type="SMART" id="SM00448">
    <property type="entry name" value="REC"/>
    <property type="match status" value="1"/>
</dbReference>
<organism evidence="7 8">
    <name type="scientific">Novosphingobium tardum</name>
    <dbReference type="NCBI Taxonomy" id="1538021"/>
    <lineage>
        <taxon>Bacteria</taxon>
        <taxon>Pseudomonadati</taxon>
        <taxon>Pseudomonadota</taxon>
        <taxon>Alphaproteobacteria</taxon>
        <taxon>Sphingomonadales</taxon>
        <taxon>Sphingomonadaceae</taxon>
        <taxon>Novosphingobium</taxon>
    </lineage>
</organism>
<keyword evidence="1" id="KW-0805">Transcription regulation</keyword>
<dbReference type="Pfam" id="PF00072">
    <property type="entry name" value="Response_reg"/>
    <property type="match status" value="1"/>
</dbReference>
<dbReference type="Proteomes" id="UP001595828">
    <property type="component" value="Unassembled WGS sequence"/>
</dbReference>
<dbReference type="InterPro" id="IPR016032">
    <property type="entry name" value="Sig_transdc_resp-reg_C-effctor"/>
</dbReference>
<dbReference type="SUPFAM" id="SSF46894">
    <property type="entry name" value="C-terminal effector domain of the bipartite response regulators"/>
    <property type="match status" value="1"/>
</dbReference>
<proteinExistence type="predicted"/>
<dbReference type="InterPro" id="IPR036388">
    <property type="entry name" value="WH-like_DNA-bd_sf"/>
</dbReference>
<sequence length="238" mass="26236">MDIVSSHLDTQARALDCQRPVYVVDDDSMVRRALFLALRTAGFQPRSFSSGRDFLDEVETLASGCVLLDLRLPEMDGIAILREMGAQTQRLPVVMITGHGEVEVAVRAMKQGASDFLEKPLKDDELLNLLEELFGGLTVQAELAAQQELAVQSLKELTPREREILQGMIDGLTNKLVAQRLDISARTVEVHRANMMKKLETGSVSEATRLALLAGMKPSGSFAQRRKRSDKSVTISSI</sequence>
<dbReference type="Gene3D" id="3.40.50.2300">
    <property type="match status" value="1"/>
</dbReference>
<dbReference type="PROSITE" id="PS50110">
    <property type="entry name" value="RESPONSE_REGULATORY"/>
    <property type="match status" value="1"/>
</dbReference>
<dbReference type="CDD" id="cd06170">
    <property type="entry name" value="LuxR_C_like"/>
    <property type="match status" value="1"/>
</dbReference>
<dbReference type="PROSITE" id="PS00622">
    <property type="entry name" value="HTH_LUXR_1"/>
    <property type="match status" value="1"/>
</dbReference>
<dbReference type="Pfam" id="PF00196">
    <property type="entry name" value="GerE"/>
    <property type="match status" value="1"/>
</dbReference>
<evidence type="ECO:0000256" key="4">
    <source>
        <dbReference type="PROSITE-ProRule" id="PRU00169"/>
    </source>
</evidence>
<dbReference type="PANTHER" id="PTHR44688">
    <property type="entry name" value="DNA-BINDING TRANSCRIPTIONAL ACTIVATOR DEVR_DOSR"/>
    <property type="match status" value="1"/>
</dbReference>
<evidence type="ECO:0000256" key="1">
    <source>
        <dbReference type="ARBA" id="ARBA00023015"/>
    </source>
</evidence>
<dbReference type="EMBL" id="JBHSDR010000011">
    <property type="protein sequence ID" value="MFC4296417.1"/>
    <property type="molecule type" value="Genomic_DNA"/>
</dbReference>
<dbReference type="PROSITE" id="PS50043">
    <property type="entry name" value="HTH_LUXR_2"/>
    <property type="match status" value="1"/>
</dbReference>
<evidence type="ECO:0000313" key="7">
    <source>
        <dbReference type="EMBL" id="MFC4296417.1"/>
    </source>
</evidence>
<accession>A0ABV8RTE7</accession>
<keyword evidence="3" id="KW-0804">Transcription</keyword>
<comment type="caution">
    <text evidence="7">The sequence shown here is derived from an EMBL/GenBank/DDBJ whole genome shotgun (WGS) entry which is preliminary data.</text>
</comment>
<dbReference type="SMART" id="SM00421">
    <property type="entry name" value="HTH_LUXR"/>
    <property type="match status" value="1"/>
</dbReference>
<keyword evidence="8" id="KW-1185">Reference proteome</keyword>
<dbReference type="Gene3D" id="1.10.10.10">
    <property type="entry name" value="Winged helix-like DNA-binding domain superfamily/Winged helix DNA-binding domain"/>
    <property type="match status" value="1"/>
</dbReference>
<evidence type="ECO:0000259" key="5">
    <source>
        <dbReference type="PROSITE" id="PS50043"/>
    </source>
</evidence>
<reference evidence="8" key="1">
    <citation type="journal article" date="2019" name="Int. J. Syst. Evol. Microbiol.">
        <title>The Global Catalogue of Microorganisms (GCM) 10K type strain sequencing project: providing services to taxonomists for standard genome sequencing and annotation.</title>
        <authorList>
            <consortium name="The Broad Institute Genomics Platform"/>
            <consortium name="The Broad Institute Genome Sequencing Center for Infectious Disease"/>
            <person name="Wu L."/>
            <person name="Ma J."/>
        </authorList>
    </citation>
    <scope>NUCLEOTIDE SEQUENCE [LARGE SCALE GENOMIC DNA]</scope>
    <source>
        <strain evidence="8">CGMCC 1.12989</strain>
    </source>
</reference>
<evidence type="ECO:0000256" key="3">
    <source>
        <dbReference type="ARBA" id="ARBA00023163"/>
    </source>
</evidence>
<name>A0ABV8RTE7_9SPHN</name>
<gene>
    <name evidence="7" type="ORF">ACFO0A_15280</name>
</gene>
<feature type="domain" description="Response regulatory" evidence="6">
    <location>
        <begin position="20"/>
        <end position="134"/>
    </location>
</feature>
<protein>
    <submittedName>
        <fullName evidence="7">Response regulator transcription factor</fullName>
    </submittedName>
</protein>
<dbReference type="InterPro" id="IPR001789">
    <property type="entry name" value="Sig_transdc_resp-reg_receiver"/>
</dbReference>
<dbReference type="SUPFAM" id="SSF52172">
    <property type="entry name" value="CheY-like"/>
    <property type="match status" value="1"/>
</dbReference>
<dbReference type="RefSeq" id="WP_379540040.1">
    <property type="nucleotide sequence ID" value="NZ_JBHSDR010000011.1"/>
</dbReference>
<evidence type="ECO:0000313" key="8">
    <source>
        <dbReference type="Proteomes" id="UP001595828"/>
    </source>
</evidence>
<dbReference type="InterPro" id="IPR011006">
    <property type="entry name" value="CheY-like_superfamily"/>
</dbReference>
<keyword evidence="4" id="KW-0597">Phosphoprotein</keyword>
<dbReference type="PRINTS" id="PR00038">
    <property type="entry name" value="HTHLUXR"/>
</dbReference>
<dbReference type="InterPro" id="IPR000792">
    <property type="entry name" value="Tscrpt_reg_LuxR_C"/>
</dbReference>
<keyword evidence="2" id="KW-0238">DNA-binding</keyword>
<feature type="modified residue" description="4-aspartylphosphate" evidence="4">
    <location>
        <position position="69"/>
    </location>
</feature>
<evidence type="ECO:0000259" key="6">
    <source>
        <dbReference type="PROSITE" id="PS50110"/>
    </source>
</evidence>